<evidence type="ECO:0000313" key="2">
    <source>
        <dbReference type="Proteomes" id="UP000692954"/>
    </source>
</evidence>
<keyword evidence="2" id="KW-1185">Reference proteome</keyword>
<dbReference type="AlphaFoldDB" id="A0A8S1QPT1"/>
<protein>
    <submittedName>
        <fullName evidence="1">Uncharacterized protein</fullName>
    </submittedName>
</protein>
<gene>
    <name evidence="1" type="ORF">PSON_ATCC_30995.1.T1130175</name>
</gene>
<dbReference type="Proteomes" id="UP000692954">
    <property type="component" value="Unassembled WGS sequence"/>
</dbReference>
<dbReference type="EMBL" id="CAJJDN010000113">
    <property type="protein sequence ID" value="CAD8117361.1"/>
    <property type="molecule type" value="Genomic_DNA"/>
</dbReference>
<proteinExistence type="predicted"/>
<reference evidence="1" key="1">
    <citation type="submission" date="2021-01" db="EMBL/GenBank/DDBJ databases">
        <authorList>
            <consortium name="Genoscope - CEA"/>
            <person name="William W."/>
        </authorList>
    </citation>
    <scope>NUCLEOTIDE SEQUENCE</scope>
</reference>
<organism evidence="1 2">
    <name type="scientific">Paramecium sonneborni</name>
    <dbReference type="NCBI Taxonomy" id="65129"/>
    <lineage>
        <taxon>Eukaryota</taxon>
        <taxon>Sar</taxon>
        <taxon>Alveolata</taxon>
        <taxon>Ciliophora</taxon>
        <taxon>Intramacronucleata</taxon>
        <taxon>Oligohymenophorea</taxon>
        <taxon>Peniculida</taxon>
        <taxon>Parameciidae</taxon>
        <taxon>Paramecium</taxon>
    </lineage>
</organism>
<sequence length="50" mass="6126">MGYFQTFFDLRKFVSNCYIKQKQIAKNYNMKLLNHFLNQNKTIRKGLNHK</sequence>
<name>A0A8S1QPT1_9CILI</name>
<comment type="caution">
    <text evidence="1">The sequence shown here is derived from an EMBL/GenBank/DDBJ whole genome shotgun (WGS) entry which is preliminary data.</text>
</comment>
<evidence type="ECO:0000313" key="1">
    <source>
        <dbReference type="EMBL" id="CAD8117361.1"/>
    </source>
</evidence>
<accession>A0A8S1QPT1</accession>